<feature type="domain" description="YgjP-like metallopeptidase" evidence="1">
    <location>
        <begin position="26"/>
        <end position="231"/>
    </location>
</feature>
<dbReference type="PANTHER" id="PTHR30399">
    <property type="entry name" value="UNCHARACTERIZED PROTEIN YGJP"/>
    <property type="match status" value="1"/>
</dbReference>
<dbReference type="RefSeq" id="WP_095616859.1">
    <property type="nucleotide sequence ID" value="NZ_NSKD01000002.1"/>
</dbReference>
<proteinExistence type="predicted"/>
<dbReference type="InterPro" id="IPR053136">
    <property type="entry name" value="UTP_pyrophosphatase-like"/>
</dbReference>
<reference evidence="2 3" key="1">
    <citation type="submission" date="2017-08" db="EMBL/GenBank/DDBJ databases">
        <title>Halovibrio sewagensis sp. nov., isolated from wastewater of high salinity.</title>
        <authorList>
            <person name="Dong X."/>
            <person name="Zhang G."/>
        </authorList>
    </citation>
    <scope>NUCLEOTIDE SEQUENCE [LARGE SCALE GENOMIC DNA]</scope>
    <source>
        <strain evidence="2 3">YL5-2</strain>
    </source>
</reference>
<protein>
    <recommendedName>
        <fullName evidence="1">YgjP-like metallopeptidase domain-containing protein</fullName>
    </recommendedName>
</protein>
<dbReference type="Gene3D" id="3.30.2010.10">
    <property type="entry name" value="Metalloproteases ('zincins'), catalytic domain"/>
    <property type="match status" value="1"/>
</dbReference>
<gene>
    <name evidence="2" type="ORF">CK501_06115</name>
</gene>
<dbReference type="EMBL" id="NSKD01000002">
    <property type="protein sequence ID" value="PAU81132.1"/>
    <property type="molecule type" value="Genomic_DNA"/>
</dbReference>
<dbReference type="Pfam" id="PF01863">
    <property type="entry name" value="YgjP-like"/>
    <property type="match status" value="1"/>
</dbReference>
<keyword evidence="3" id="KW-1185">Reference proteome</keyword>
<evidence type="ECO:0000259" key="1">
    <source>
        <dbReference type="Pfam" id="PF01863"/>
    </source>
</evidence>
<name>A0A2A2F955_9GAMM</name>
<comment type="caution">
    <text evidence="2">The sequence shown here is derived from an EMBL/GenBank/DDBJ whole genome shotgun (WGS) entry which is preliminary data.</text>
</comment>
<dbReference type="InterPro" id="IPR002725">
    <property type="entry name" value="YgjP-like_metallopeptidase"/>
</dbReference>
<evidence type="ECO:0000313" key="3">
    <source>
        <dbReference type="Proteomes" id="UP000218896"/>
    </source>
</evidence>
<dbReference type="PANTHER" id="PTHR30399:SF1">
    <property type="entry name" value="UTP PYROPHOSPHATASE"/>
    <property type="match status" value="1"/>
</dbReference>
<sequence length="238" mass="27545">MNTANDHEYRDAGGFIAEVIRSSRRKTADIRVEQGVVSVIVPTTLSTERIDELLAKKRQWIREKMLLHQEARPASTRRFVSGEAIPYLGRNYRLKVIDGPFKAPKLDKGRLVVSVPGGSNQPEMVRNAVIRWYRRRAEEKLPAKVQRLAPSVGVTPDRVEVRAFRSRWGSCSPKGQVAFNWRIMMAPNRVVDYVVIHELCHLIQHDHSPAYWREVARVMPDYAQWRDWLKDVSHELEV</sequence>
<dbReference type="Proteomes" id="UP000218896">
    <property type="component" value="Unassembled WGS sequence"/>
</dbReference>
<dbReference type="AlphaFoldDB" id="A0A2A2F955"/>
<dbReference type="OrthoDB" id="9811177at2"/>
<accession>A0A2A2F955</accession>
<organism evidence="2 3">
    <name type="scientific">Halovibrio salipaludis</name>
    <dbReference type="NCBI Taxonomy" id="2032626"/>
    <lineage>
        <taxon>Bacteria</taxon>
        <taxon>Pseudomonadati</taxon>
        <taxon>Pseudomonadota</taxon>
        <taxon>Gammaproteobacteria</taxon>
        <taxon>Oceanospirillales</taxon>
        <taxon>Halomonadaceae</taxon>
        <taxon>Halovibrio</taxon>
    </lineage>
</organism>
<evidence type="ECO:0000313" key="2">
    <source>
        <dbReference type="EMBL" id="PAU81132.1"/>
    </source>
</evidence>
<dbReference type="CDD" id="cd07344">
    <property type="entry name" value="M48_yhfN_like"/>
    <property type="match status" value="1"/>
</dbReference>